<gene>
    <name evidence="2" type="ORF">QS748_07765</name>
</gene>
<dbReference type="InterPro" id="IPR051917">
    <property type="entry name" value="Transposase-Integrase"/>
</dbReference>
<reference evidence="2 3" key="1">
    <citation type="journal article" date="2023" name="bioRxiv">
        <title>An intranuclear bacterial parasite of deep-sea mussels expresses apoptosis inhibitors acquired from its host.</title>
        <authorList>
            <person name="Gonzalez Porras M.A."/>
            <person name="Assie A."/>
            <person name="Tietjen M."/>
            <person name="Violette M."/>
            <person name="Kleiner M."/>
            <person name="Gruber-Vodicka H."/>
            <person name="Dubilier N."/>
            <person name="Leisch N."/>
        </authorList>
    </citation>
    <scope>NUCLEOTIDE SEQUENCE [LARGE SCALE GENOMIC DNA]</scope>
    <source>
        <strain evidence="2">IAP13</strain>
    </source>
</reference>
<dbReference type="GO" id="GO:0003676">
    <property type="term" value="F:nucleic acid binding"/>
    <property type="evidence" value="ECO:0007669"/>
    <property type="project" value="InterPro"/>
</dbReference>
<evidence type="ECO:0000313" key="3">
    <source>
        <dbReference type="Proteomes" id="UP001178148"/>
    </source>
</evidence>
<evidence type="ECO:0000313" key="2">
    <source>
        <dbReference type="EMBL" id="MDP0589086.1"/>
    </source>
</evidence>
<dbReference type="EMBL" id="JASXSV010000010">
    <property type="protein sequence ID" value="MDP0589086.1"/>
    <property type="molecule type" value="Genomic_DNA"/>
</dbReference>
<accession>A0AA90NYJ2</accession>
<dbReference type="InterPro" id="IPR012337">
    <property type="entry name" value="RNaseH-like_sf"/>
</dbReference>
<evidence type="ECO:0000259" key="1">
    <source>
        <dbReference type="PROSITE" id="PS50994"/>
    </source>
</evidence>
<dbReference type="GO" id="GO:0004803">
    <property type="term" value="F:transposase activity"/>
    <property type="evidence" value="ECO:0007669"/>
    <property type="project" value="TreeGrafter"/>
</dbReference>
<dbReference type="NCBIfam" id="NF033563">
    <property type="entry name" value="transpos_IS30"/>
    <property type="match status" value="1"/>
</dbReference>
<dbReference type="GO" id="GO:0032196">
    <property type="term" value="P:transposition"/>
    <property type="evidence" value="ECO:0007669"/>
    <property type="project" value="TreeGrafter"/>
</dbReference>
<dbReference type="SUPFAM" id="SSF53098">
    <property type="entry name" value="Ribonuclease H-like"/>
    <property type="match status" value="1"/>
</dbReference>
<dbReference type="InterPro" id="IPR053392">
    <property type="entry name" value="Transposase_IS30-like"/>
</dbReference>
<comment type="caution">
    <text evidence="2">The sequence shown here is derived from an EMBL/GenBank/DDBJ whole genome shotgun (WGS) entry which is preliminary data.</text>
</comment>
<dbReference type="PROSITE" id="PS50994">
    <property type="entry name" value="INTEGRASE"/>
    <property type="match status" value="1"/>
</dbReference>
<dbReference type="GO" id="GO:0005829">
    <property type="term" value="C:cytosol"/>
    <property type="evidence" value="ECO:0007669"/>
    <property type="project" value="TreeGrafter"/>
</dbReference>
<feature type="domain" description="Integrase catalytic" evidence="1">
    <location>
        <begin position="30"/>
        <end position="141"/>
    </location>
</feature>
<keyword evidence="3" id="KW-1185">Reference proteome</keyword>
<name>A0AA90NYJ2_9GAMM</name>
<dbReference type="InterPro" id="IPR036397">
    <property type="entry name" value="RNaseH_sf"/>
</dbReference>
<sequence length="141" mass="16260">MCLLLRKGKRYRERHGIEAGAILISDRVDIDERPDCVDLKQEVGHWEEDTVHGQDGYLVTLTERVSQLLLTVRVENKTKKAMSQAIKKMLRPYKNICKTITFDNGGEFSGHSSIDQSLGCKIYSAKPYHTWQRNFHIQRVA</sequence>
<dbReference type="PANTHER" id="PTHR10948">
    <property type="entry name" value="TRANSPOSASE"/>
    <property type="match status" value="1"/>
</dbReference>
<proteinExistence type="predicted"/>
<organism evidence="2 3">
    <name type="scientific">Candidatus Endonucleibacter bathymodioli</name>
    <dbReference type="NCBI Taxonomy" id="539814"/>
    <lineage>
        <taxon>Bacteria</taxon>
        <taxon>Pseudomonadati</taxon>
        <taxon>Pseudomonadota</taxon>
        <taxon>Gammaproteobacteria</taxon>
        <taxon>Oceanospirillales</taxon>
        <taxon>Endozoicomonadaceae</taxon>
        <taxon>Candidatus Endonucleibacter</taxon>
    </lineage>
</organism>
<dbReference type="InterPro" id="IPR001584">
    <property type="entry name" value="Integrase_cat-core"/>
</dbReference>
<dbReference type="Proteomes" id="UP001178148">
    <property type="component" value="Unassembled WGS sequence"/>
</dbReference>
<protein>
    <submittedName>
        <fullName evidence="2">IS30 family transposase</fullName>
    </submittedName>
</protein>
<dbReference type="AlphaFoldDB" id="A0AA90NYJ2"/>
<dbReference type="PANTHER" id="PTHR10948:SF23">
    <property type="entry name" value="TRANSPOSASE INSI FOR INSERTION SEQUENCE ELEMENT IS30A-RELATED"/>
    <property type="match status" value="1"/>
</dbReference>
<dbReference type="GO" id="GO:0015074">
    <property type="term" value="P:DNA integration"/>
    <property type="evidence" value="ECO:0007669"/>
    <property type="project" value="InterPro"/>
</dbReference>
<dbReference type="Gene3D" id="3.30.420.10">
    <property type="entry name" value="Ribonuclease H-like superfamily/Ribonuclease H"/>
    <property type="match status" value="1"/>
</dbReference>